<evidence type="ECO:0000256" key="1">
    <source>
        <dbReference type="SAM" id="MobiDB-lite"/>
    </source>
</evidence>
<name>A0A9D4L2P3_DREPO</name>
<feature type="compositionally biased region" description="Low complexity" evidence="1">
    <location>
        <begin position="821"/>
        <end position="910"/>
    </location>
</feature>
<gene>
    <name evidence="3" type="ORF">DPMN_093037</name>
</gene>
<dbReference type="InterPro" id="IPR011990">
    <property type="entry name" value="TPR-like_helical_dom_sf"/>
</dbReference>
<dbReference type="EMBL" id="JAIWYP010000003">
    <property type="protein sequence ID" value="KAH3850613.1"/>
    <property type="molecule type" value="Genomic_DNA"/>
</dbReference>
<sequence length="996" mass="109041">MDDCNLEKLAIKPGKLSPVFHQETLEYKTTIPSNEAEVTIELLTRDSGASYTISGSGGSKKVPVKEGAITDIKINVCAEDGKTTKVYLIKVKRLSAKDATLSNLLLEPGTLVPEFSPDVFEYFCLQPCNVNTIKVIPTAPDPKNAVTVNGEKPGSATSLSVGSTRIDVEVTSEDGLNKQKYNICVTRKQIPRHVRITDEALALQYEDPISLSTLYRPITIRNSDPRHTFSAPIIDELTKTSKFDPINDTPLDQDWRVEDFELDKKMSAAIAFVPLTYGGTSESCTLKDLGAHIAKCNVPPKIEDTKDRFKDINAPVNHKVEQRKWEKGLQQVFGETSADKLIAEAKEDLKKYFLSLPKPNQTKSWPDGESPMDHLQQATYCYASALKLKPKDASVHLQLGMLLEEKYYIEDMFGLKKETHNDLPSLNLQASESSKDDECAAICKLHGVEPTAPLPLQLKAIDMEFHSLIQAGQSAKADHVMDLFQWKSKQATQEGAAAQKAEDEESPLGQAFLKYMDALACDEAKALFNFHVGRMQVVQGKYDDAVKRLETSLNWNSQHQLSRFYLGLALALKKDGPGGRVKEAIQYLLEAFETLMTERTKQAVSNEPESYVVDILRAENLMQPTNVHLMRGFIQLGRLIQQNPDIKDTMSPRDIYHNSALLATQMLPFISRGDMYKQLEWVILDAHAQLLDILATNQTGHEKLIVQRCERLTALIFHSTIPQNDQLLALQEKTCQQLIQITPCSSHALYLLGSSQFARFENTPPGEEGDKLLGDVKSSFQASIDLEGKPASGNVPESIKGQQWWQKKAALEAERQKALEAKAAAPGGKPGNGASAPRGGAAARGSPAARGRGAPAPAAKAAAAPRGAKTPAPAPAKAAPAKAPAARGAPAGRGAAAPAKPGAKTPAAPDAPKDPVKEELTKEEATPKPAPSLGPTPINRKSFRPRLGLARAHRAANEIPDAKKYYNEVITMSPEVHERIHRNGRDVDEDRSTGRC</sequence>
<reference evidence="3" key="2">
    <citation type="submission" date="2020-11" db="EMBL/GenBank/DDBJ databases">
        <authorList>
            <person name="McCartney M.A."/>
            <person name="Auch B."/>
            <person name="Kono T."/>
            <person name="Mallez S."/>
            <person name="Becker A."/>
            <person name="Gohl D.M."/>
            <person name="Silverstein K.A.T."/>
            <person name="Koren S."/>
            <person name="Bechman K.B."/>
            <person name="Herman A."/>
            <person name="Abrahante J.E."/>
            <person name="Garbe J."/>
        </authorList>
    </citation>
    <scope>NUCLEOTIDE SEQUENCE</scope>
    <source>
        <strain evidence="3">Duluth1</strain>
        <tissue evidence="3">Whole animal</tissue>
    </source>
</reference>
<protein>
    <recommendedName>
        <fullName evidence="2">Cadherin-like beta-sandwich-like domain-containing protein</fullName>
    </recommendedName>
</protein>
<dbReference type="Proteomes" id="UP000828390">
    <property type="component" value="Unassembled WGS sequence"/>
</dbReference>
<feature type="compositionally biased region" description="Basic and acidic residues" evidence="1">
    <location>
        <begin position="911"/>
        <end position="926"/>
    </location>
</feature>
<keyword evidence="4" id="KW-1185">Reference proteome</keyword>
<feature type="compositionally biased region" description="Basic and acidic residues" evidence="1">
    <location>
        <begin position="809"/>
        <end position="820"/>
    </location>
</feature>
<evidence type="ECO:0000259" key="2">
    <source>
        <dbReference type="Pfam" id="PF12733"/>
    </source>
</evidence>
<evidence type="ECO:0000313" key="4">
    <source>
        <dbReference type="Proteomes" id="UP000828390"/>
    </source>
</evidence>
<dbReference type="Gene3D" id="1.25.40.10">
    <property type="entry name" value="Tetratricopeptide repeat domain"/>
    <property type="match status" value="1"/>
</dbReference>
<feature type="domain" description="Cadherin-like beta-sandwich-like" evidence="2">
    <location>
        <begin position="111"/>
        <end position="188"/>
    </location>
</feature>
<reference evidence="3" key="1">
    <citation type="journal article" date="2019" name="bioRxiv">
        <title>The Genome of the Zebra Mussel, Dreissena polymorpha: A Resource for Invasive Species Research.</title>
        <authorList>
            <person name="McCartney M.A."/>
            <person name="Auch B."/>
            <person name="Kono T."/>
            <person name="Mallez S."/>
            <person name="Zhang Y."/>
            <person name="Obille A."/>
            <person name="Becker A."/>
            <person name="Abrahante J.E."/>
            <person name="Garbe J."/>
            <person name="Badalamenti J.P."/>
            <person name="Herman A."/>
            <person name="Mangelson H."/>
            <person name="Liachko I."/>
            <person name="Sullivan S."/>
            <person name="Sone E.D."/>
            <person name="Koren S."/>
            <person name="Silverstein K.A.T."/>
            <person name="Beckman K.B."/>
            <person name="Gohl D.M."/>
        </authorList>
    </citation>
    <scope>NUCLEOTIDE SEQUENCE</scope>
    <source>
        <strain evidence="3">Duluth1</strain>
        <tissue evidence="3">Whole animal</tissue>
    </source>
</reference>
<accession>A0A9D4L2P3</accession>
<comment type="caution">
    <text evidence="3">The sequence shown here is derived from an EMBL/GenBank/DDBJ whole genome shotgun (WGS) entry which is preliminary data.</text>
</comment>
<feature type="region of interest" description="Disordered" evidence="1">
    <location>
        <begin position="786"/>
        <end position="949"/>
    </location>
</feature>
<dbReference type="AlphaFoldDB" id="A0A9D4L2P3"/>
<evidence type="ECO:0000313" key="3">
    <source>
        <dbReference type="EMBL" id="KAH3850613.1"/>
    </source>
</evidence>
<dbReference type="InterPro" id="IPR025883">
    <property type="entry name" value="Cadherin-like_domain"/>
</dbReference>
<dbReference type="Pfam" id="PF12733">
    <property type="entry name" value="Cadherin-like"/>
    <property type="match status" value="2"/>
</dbReference>
<feature type="domain" description="Cadherin-like beta-sandwich-like" evidence="2">
    <location>
        <begin position="10"/>
        <end position="93"/>
    </location>
</feature>
<organism evidence="3 4">
    <name type="scientific">Dreissena polymorpha</name>
    <name type="common">Zebra mussel</name>
    <name type="synonym">Mytilus polymorpha</name>
    <dbReference type="NCBI Taxonomy" id="45954"/>
    <lineage>
        <taxon>Eukaryota</taxon>
        <taxon>Metazoa</taxon>
        <taxon>Spiralia</taxon>
        <taxon>Lophotrochozoa</taxon>
        <taxon>Mollusca</taxon>
        <taxon>Bivalvia</taxon>
        <taxon>Autobranchia</taxon>
        <taxon>Heteroconchia</taxon>
        <taxon>Euheterodonta</taxon>
        <taxon>Imparidentia</taxon>
        <taxon>Neoheterodontei</taxon>
        <taxon>Myida</taxon>
        <taxon>Dreissenoidea</taxon>
        <taxon>Dreissenidae</taxon>
        <taxon>Dreissena</taxon>
    </lineage>
</organism>
<dbReference type="SUPFAM" id="SSF48452">
    <property type="entry name" value="TPR-like"/>
    <property type="match status" value="1"/>
</dbReference>
<proteinExistence type="predicted"/>